<evidence type="ECO:0000313" key="2">
    <source>
        <dbReference type="EMBL" id="RDI55529.1"/>
    </source>
</evidence>
<evidence type="ECO:0000313" key="3">
    <source>
        <dbReference type="Proteomes" id="UP000255355"/>
    </source>
</evidence>
<organism evidence="2 3">
    <name type="scientific">Nocardia mexicana</name>
    <dbReference type="NCBI Taxonomy" id="279262"/>
    <lineage>
        <taxon>Bacteria</taxon>
        <taxon>Bacillati</taxon>
        <taxon>Actinomycetota</taxon>
        <taxon>Actinomycetes</taxon>
        <taxon>Mycobacteriales</taxon>
        <taxon>Nocardiaceae</taxon>
        <taxon>Nocardia</taxon>
    </lineage>
</organism>
<dbReference type="EMBL" id="QQAZ01000001">
    <property type="protein sequence ID" value="RDI55529.1"/>
    <property type="molecule type" value="Genomic_DNA"/>
</dbReference>
<accession>A0A370HJ68</accession>
<comment type="caution">
    <text evidence="2">The sequence shown here is derived from an EMBL/GenBank/DDBJ whole genome shotgun (WGS) entry which is preliminary data.</text>
</comment>
<dbReference type="Proteomes" id="UP000255355">
    <property type="component" value="Unassembled WGS sequence"/>
</dbReference>
<gene>
    <name evidence="2" type="ORF">DFR68_101362</name>
</gene>
<dbReference type="InterPro" id="IPR003018">
    <property type="entry name" value="GAF"/>
</dbReference>
<sequence>MSSLPDEHQDIAEALRLYALELQRAANAAAIAERHEEQAKQPPASMRPFRQRMATLHRTIEARHRACARLHRLYALRLQKWRATGAATRRPVFMMAVADQLRVRSAAVVLFDDEQRELLAATSDAVAQTVHELETVTGAGPALDIAAGQDHVLATDPDFAERWPEFGVALADLGVRTVLAVPLLAASRRLGALCLYSGSDVLTDDAVTGADRVADVLANTVLLTGSVTDAASDGMSPRGALFDDADFLTDVNQAAGVVAVQCSCDPDTALTLLRARAFAESVPLPELAHRVLDEGYRLC</sequence>
<dbReference type="AlphaFoldDB" id="A0A370HJ68"/>
<dbReference type="InterPro" id="IPR029016">
    <property type="entry name" value="GAF-like_dom_sf"/>
</dbReference>
<dbReference type="Gene3D" id="3.30.450.40">
    <property type="match status" value="1"/>
</dbReference>
<protein>
    <submittedName>
        <fullName evidence="2">GAF domain-containing protein</fullName>
    </submittedName>
</protein>
<dbReference type="SUPFAM" id="SSF55781">
    <property type="entry name" value="GAF domain-like"/>
    <property type="match status" value="1"/>
</dbReference>
<dbReference type="Pfam" id="PF01590">
    <property type="entry name" value="GAF"/>
    <property type="match status" value="1"/>
</dbReference>
<evidence type="ECO:0000259" key="1">
    <source>
        <dbReference type="SMART" id="SM00065"/>
    </source>
</evidence>
<dbReference type="STRING" id="1210089.GCA_001613165_04650"/>
<name>A0A370HJ68_9NOCA</name>
<keyword evidence="3" id="KW-1185">Reference proteome</keyword>
<dbReference type="RefSeq" id="WP_068023181.1">
    <property type="nucleotide sequence ID" value="NZ_QQAZ01000001.1"/>
</dbReference>
<feature type="domain" description="GAF" evidence="1">
    <location>
        <begin position="85"/>
        <end position="231"/>
    </location>
</feature>
<proteinExistence type="predicted"/>
<dbReference type="OrthoDB" id="4075938at2"/>
<reference evidence="2 3" key="1">
    <citation type="submission" date="2018-07" db="EMBL/GenBank/DDBJ databases">
        <title>Genomic Encyclopedia of Type Strains, Phase IV (KMG-IV): sequencing the most valuable type-strain genomes for metagenomic binning, comparative biology and taxonomic classification.</title>
        <authorList>
            <person name="Goeker M."/>
        </authorList>
    </citation>
    <scope>NUCLEOTIDE SEQUENCE [LARGE SCALE GENOMIC DNA]</scope>
    <source>
        <strain evidence="2 3">DSM 44952</strain>
    </source>
</reference>
<dbReference type="SMART" id="SM00065">
    <property type="entry name" value="GAF"/>
    <property type="match status" value="1"/>
</dbReference>